<name>Q23VZ1_TETTS</name>
<dbReference type="PANTHER" id="PTHR43591:SF24">
    <property type="entry name" value="2-METHOXY-6-POLYPRENYL-1,4-BENZOQUINOL METHYLASE, MITOCHONDRIAL"/>
    <property type="match status" value="1"/>
</dbReference>
<sequence>MAEQQQTNPIKISSIEEVKQFWEDNAQSYLSKDQAHNGFYFTLINMLKLEERKNILEVGAGGGFLYNHSLQRKHPEANYYATDISDSMLDTLCKRMGGQYTPTQTTYIPNYKLHISNANGEQLPFKDETFDCYICNLCLQITTNPDKMLSEAIRVLQKGGYAGFTVWGDKEKSKFFTLSSKILSEQFGIQVPQVRNSFHLNDKNKLIKLLEDAGFTNIICWSQFQPFPYIDEQDIQALYTIPSIKDSLKKAGDKQEEFKQAMIKEFQQIIIQNREPIGLDGLMIIAKKP</sequence>
<dbReference type="EMBL" id="GG662609">
    <property type="protein sequence ID" value="EAS00714.2"/>
    <property type="molecule type" value="Genomic_DNA"/>
</dbReference>
<dbReference type="RefSeq" id="XP_001020959.2">
    <property type="nucleotide sequence ID" value="XM_001020959.2"/>
</dbReference>
<evidence type="ECO:0000313" key="3">
    <source>
        <dbReference type="Proteomes" id="UP000009168"/>
    </source>
</evidence>
<dbReference type="KEGG" id="tet:TTHERM_00794400"/>
<protein>
    <submittedName>
        <fullName evidence="2">UbiE/COQ5 methyltransferase</fullName>
    </submittedName>
</protein>
<keyword evidence="2" id="KW-0489">Methyltransferase</keyword>
<keyword evidence="2" id="KW-0808">Transferase</keyword>
<keyword evidence="3" id="KW-1185">Reference proteome</keyword>
<dbReference type="HOGENOM" id="CLU_487930_0_0_1"/>
<dbReference type="GO" id="GO:0008757">
    <property type="term" value="F:S-adenosylmethionine-dependent methyltransferase activity"/>
    <property type="evidence" value="ECO:0007669"/>
    <property type="project" value="InterPro"/>
</dbReference>
<evidence type="ECO:0000259" key="1">
    <source>
        <dbReference type="Pfam" id="PF08241"/>
    </source>
</evidence>
<dbReference type="Proteomes" id="UP000009168">
    <property type="component" value="Unassembled WGS sequence"/>
</dbReference>
<dbReference type="PANTHER" id="PTHR43591">
    <property type="entry name" value="METHYLTRANSFERASE"/>
    <property type="match status" value="1"/>
</dbReference>
<gene>
    <name evidence="2" type="ORF">TTHERM_00794400</name>
</gene>
<dbReference type="Gene3D" id="3.40.50.150">
    <property type="entry name" value="Vaccinia Virus protein VP39"/>
    <property type="match status" value="1"/>
</dbReference>
<reference evidence="3" key="1">
    <citation type="journal article" date="2006" name="PLoS Biol.">
        <title>Macronuclear genome sequence of the ciliate Tetrahymena thermophila, a model eukaryote.</title>
        <authorList>
            <person name="Eisen J.A."/>
            <person name="Coyne R.S."/>
            <person name="Wu M."/>
            <person name="Wu D."/>
            <person name="Thiagarajan M."/>
            <person name="Wortman J.R."/>
            <person name="Badger J.H."/>
            <person name="Ren Q."/>
            <person name="Amedeo P."/>
            <person name="Jones K.M."/>
            <person name="Tallon L.J."/>
            <person name="Delcher A.L."/>
            <person name="Salzberg S.L."/>
            <person name="Silva J.C."/>
            <person name="Haas B.J."/>
            <person name="Majoros W.H."/>
            <person name="Farzad M."/>
            <person name="Carlton J.M."/>
            <person name="Smith R.K. Jr."/>
            <person name="Garg J."/>
            <person name="Pearlman R.E."/>
            <person name="Karrer K.M."/>
            <person name="Sun L."/>
            <person name="Manning G."/>
            <person name="Elde N.C."/>
            <person name="Turkewitz A.P."/>
            <person name="Asai D.J."/>
            <person name="Wilkes D.E."/>
            <person name="Wang Y."/>
            <person name="Cai H."/>
            <person name="Collins K."/>
            <person name="Stewart B.A."/>
            <person name="Lee S.R."/>
            <person name="Wilamowska K."/>
            <person name="Weinberg Z."/>
            <person name="Ruzzo W.L."/>
            <person name="Wloga D."/>
            <person name="Gaertig J."/>
            <person name="Frankel J."/>
            <person name="Tsao C.-C."/>
            <person name="Gorovsky M.A."/>
            <person name="Keeling P.J."/>
            <person name="Waller R.F."/>
            <person name="Patron N.J."/>
            <person name="Cherry J.M."/>
            <person name="Stover N.A."/>
            <person name="Krieger C.J."/>
            <person name="del Toro C."/>
            <person name="Ryder H.F."/>
            <person name="Williamson S.C."/>
            <person name="Barbeau R.A."/>
            <person name="Hamilton E.P."/>
            <person name="Orias E."/>
        </authorList>
    </citation>
    <scope>NUCLEOTIDE SEQUENCE [LARGE SCALE GENOMIC DNA]</scope>
    <source>
        <strain evidence="3">SB210</strain>
    </source>
</reference>
<dbReference type="SUPFAM" id="SSF53335">
    <property type="entry name" value="S-adenosyl-L-methionine-dependent methyltransferases"/>
    <property type="match status" value="1"/>
</dbReference>
<dbReference type="Pfam" id="PF08241">
    <property type="entry name" value="Methyltransf_11"/>
    <property type="match status" value="1"/>
</dbReference>
<dbReference type="CDD" id="cd02440">
    <property type="entry name" value="AdoMet_MTases"/>
    <property type="match status" value="1"/>
</dbReference>
<dbReference type="InterPro" id="IPR029063">
    <property type="entry name" value="SAM-dependent_MTases_sf"/>
</dbReference>
<feature type="domain" description="Methyltransferase type 11" evidence="1">
    <location>
        <begin position="56"/>
        <end position="162"/>
    </location>
</feature>
<organism evidence="2 3">
    <name type="scientific">Tetrahymena thermophila (strain SB210)</name>
    <dbReference type="NCBI Taxonomy" id="312017"/>
    <lineage>
        <taxon>Eukaryota</taxon>
        <taxon>Sar</taxon>
        <taxon>Alveolata</taxon>
        <taxon>Ciliophora</taxon>
        <taxon>Intramacronucleata</taxon>
        <taxon>Oligohymenophorea</taxon>
        <taxon>Hymenostomatida</taxon>
        <taxon>Tetrahymenina</taxon>
        <taxon>Tetrahymenidae</taxon>
        <taxon>Tetrahymena</taxon>
    </lineage>
</organism>
<evidence type="ECO:0000313" key="2">
    <source>
        <dbReference type="EMBL" id="EAS00714.2"/>
    </source>
</evidence>
<dbReference type="AlphaFoldDB" id="Q23VZ1"/>
<dbReference type="GeneID" id="7825516"/>
<dbReference type="InterPro" id="IPR013216">
    <property type="entry name" value="Methyltransf_11"/>
</dbReference>
<proteinExistence type="predicted"/>
<dbReference type="GO" id="GO:0032259">
    <property type="term" value="P:methylation"/>
    <property type="evidence" value="ECO:0007669"/>
    <property type="project" value="UniProtKB-KW"/>
</dbReference>
<dbReference type="InParanoid" id="Q23VZ1"/>
<dbReference type="STRING" id="312017.Q23VZ1"/>
<dbReference type="eggNOG" id="ENOG502S919">
    <property type="taxonomic scope" value="Eukaryota"/>
</dbReference>
<accession>Q23VZ1</accession>
<dbReference type="OrthoDB" id="284858at2759"/>